<keyword evidence="4" id="KW-0201">Cytochrome c-type biogenesis</keyword>
<evidence type="ECO:0000256" key="1">
    <source>
        <dbReference type="ARBA" id="ARBA00004651"/>
    </source>
</evidence>
<evidence type="ECO:0000256" key="3">
    <source>
        <dbReference type="ARBA" id="ARBA00022692"/>
    </source>
</evidence>
<feature type="transmembrane region" description="Helical" evidence="7">
    <location>
        <begin position="509"/>
        <end position="528"/>
    </location>
</feature>
<dbReference type="PANTHER" id="PTHR32234">
    <property type="entry name" value="THIOL:DISULFIDE INTERCHANGE PROTEIN DSBD"/>
    <property type="match status" value="1"/>
</dbReference>
<evidence type="ECO:0000256" key="5">
    <source>
        <dbReference type="ARBA" id="ARBA00022989"/>
    </source>
</evidence>
<name>A0ABX0TN32_9SPHN</name>
<keyword evidence="6 7" id="KW-0472">Membrane</keyword>
<sequence length="681" mass="70061">MAFIRLLLALLMAAPAAAESLGAANHITPTLVAESLTPKAGARTTLAFAMHPAPTWHGYWKNPGDAGLETRVAWEAPKGLVFGPIQYPVPGTLLLSGLMNYVYEADYGELVTVDVPAGLAPGTKLPISVKLDWLACNPSTCVPETATLAITLTVGDGAPDPARVADFDRWRAALPRPLGAPGHYEVTGKRIRIALPLPAAAGVDKPYLFPATDKTIDYAAPQTITRDGDRIVIETALHAQAGKFDTLDGVLKIGPDSGVSFTATPGKVAAAVAGAGAAGRSGGDGAGGFLLAMGGALLGGLLLNIMPCVFPILSLKALSLARAGGTESHARSEALAYTAGVVLVCLALGVAILALRAAGSSVGWAFQLQNPKVIAGLMLLVLAIGLNLAGLFELPVISTGSGLAQQGGVGGAFWTGALAAFVATPCAGPFLGIALGAALVLPVAEGLAVFAGLGLGLALPFLALGFIPALRRALPKPGAWMDTLRRILSVPMLLTGLGLAWVLGRQSAVDGMTIGLLAALLLALGLWWVGRRQSAMKPGAWWPVAPALIVAGLLVALVPQAGPTQAATVAEGGNIPFNETRLASLRQEGRPILLYFTADWCLTCKVNEKTAIERSEVTQAFAAKKVAVMVGDWTRGDPTITRFLAAHGRSGVPFYLFYPAGGGEPRELPQVLTPGLLAGLA</sequence>
<feature type="domain" description="Thioredoxin" evidence="9">
    <location>
        <begin position="556"/>
        <end position="681"/>
    </location>
</feature>
<dbReference type="InterPro" id="IPR035671">
    <property type="entry name" value="DsbD_gamma"/>
</dbReference>
<dbReference type="RefSeq" id="WP_167071694.1">
    <property type="nucleotide sequence ID" value="NZ_JAAOZC010000001.1"/>
</dbReference>
<dbReference type="Proteomes" id="UP000727456">
    <property type="component" value="Unassembled WGS sequence"/>
</dbReference>
<evidence type="ECO:0000313" key="11">
    <source>
        <dbReference type="Proteomes" id="UP000727456"/>
    </source>
</evidence>
<feature type="chain" id="PRO_5046993560" evidence="8">
    <location>
        <begin position="19"/>
        <end position="681"/>
    </location>
</feature>
<dbReference type="Gene3D" id="3.40.30.10">
    <property type="entry name" value="Glutaredoxin"/>
    <property type="match status" value="1"/>
</dbReference>
<dbReference type="Pfam" id="PF11412">
    <property type="entry name" value="DsbD_N"/>
    <property type="match status" value="1"/>
</dbReference>
<keyword evidence="5 7" id="KW-1133">Transmembrane helix</keyword>
<dbReference type="SUPFAM" id="SSF52833">
    <property type="entry name" value="Thioredoxin-like"/>
    <property type="match status" value="1"/>
</dbReference>
<dbReference type="CDD" id="cd02953">
    <property type="entry name" value="DsbDgamma"/>
    <property type="match status" value="1"/>
</dbReference>
<evidence type="ECO:0000256" key="8">
    <source>
        <dbReference type="SAM" id="SignalP"/>
    </source>
</evidence>
<feature type="transmembrane region" description="Helical" evidence="7">
    <location>
        <begin position="334"/>
        <end position="353"/>
    </location>
</feature>
<dbReference type="InterPro" id="IPR003834">
    <property type="entry name" value="Cyt_c_assmbl_TM_dom"/>
</dbReference>
<evidence type="ECO:0000313" key="10">
    <source>
        <dbReference type="EMBL" id="NIJ06917.1"/>
    </source>
</evidence>
<keyword evidence="11" id="KW-1185">Reference proteome</keyword>
<keyword evidence="2" id="KW-1003">Cell membrane</keyword>
<evidence type="ECO:0000256" key="6">
    <source>
        <dbReference type="ARBA" id="ARBA00023136"/>
    </source>
</evidence>
<feature type="transmembrane region" description="Helical" evidence="7">
    <location>
        <begin position="413"/>
        <end position="441"/>
    </location>
</feature>
<feature type="transmembrane region" description="Helical" evidence="7">
    <location>
        <begin position="447"/>
        <end position="467"/>
    </location>
</feature>
<comment type="subcellular location">
    <subcellularLocation>
        <location evidence="1">Cell membrane</location>
        <topology evidence="1">Multi-pass membrane protein</topology>
    </subcellularLocation>
</comment>
<dbReference type="EMBL" id="JAAOZC010000001">
    <property type="protein sequence ID" value="NIJ06917.1"/>
    <property type="molecule type" value="Genomic_DNA"/>
</dbReference>
<dbReference type="Pfam" id="PF02683">
    <property type="entry name" value="DsbD_TM"/>
    <property type="match status" value="1"/>
</dbReference>
<feature type="transmembrane region" description="Helical" evidence="7">
    <location>
        <begin position="487"/>
        <end position="503"/>
    </location>
</feature>
<evidence type="ECO:0000256" key="4">
    <source>
        <dbReference type="ARBA" id="ARBA00022748"/>
    </source>
</evidence>
<feature type="signal peptide" evidence="8">
    <location>
        <begin position="1"/>
        <end position="18"/>
    </location>
</feature>
<dbReference type="Pfam" id="PF13899">
    <property type="entry name" value="Thioredoxin_7"/>
    <property type="match status" value="1"/>
</dbReference>
<feature type="transmembrane region" description="Helical" evidence="7">
    <location>
        <begin position="540"/>
        <end position="558"/>
    </location>
</feature>
<organism evidence="10 11">
    <name type="scientific">Sphingomonas vulcanisoli</name>
    <dbReference type="NCBI Taxonomy" id="1658060"/>
    <lineage>
        <taxon>Bacteria</taxon>
        <taxon>Pseudomonadati</taxon>
        <taxon>Pseudomonadota</taxon>
        <taxon>Alphaproteobacteria</taxon>
        <taxon>Sphingomonadales</taxon>
        <taxon>Sphingomonadaceae</taxon>
        <taxon>Sphingomonas</taxon>
    </lineage>
</organism>
<reference evidence="10 11" key="1">
    <citation type="submission" date="2020-03" db="EMBL/GenBank/DDBJ databases">
        <title>Genomic Encyclopedia of Type Strains, Phase III (KMG-III): the genomes of soil and plant-associated and newly described type strains.</title>
        <authorList>
            <person name="Whitman W."/>
        </authorList>
    </citation>
    <scope>NUCLEOTIDE SEQUENCE [LARGE SCALE GENOMIC DNA]</scope>
    <source>
        <strain evidence="10 11">CECT 8804</strain>
    </source>
</reference>
<dbReference type="InterPro" id="IPR036249">
    <property type="entry name" value="Thioredoxin-like_sf"/>
</dbReference>
<feature type="transmembrane region" description="Helical" evidence="7">
    <location>
        <begin position="373"/>
        <end position="392"/>
    </location>
</feature>
<evidence type="ECO:0000259" key="9">
    <source>
        <dbReference type="PROSITE" id="PS51352"/>
    </source>
</evidence>
<proteinExistence type="predicted"/>
<feature type="transmembrane region" description="Helical" evidence="7">
    <location>
        <begin position="289"/>
        <end position="313"/>
    </location>
</feature>
<accession>A0ABX0TN32</accession>
<evidence type="ECO:0000256" key="7">
    <source>
        <dbReference type="SAM" id="Phobius"/>
    </source>
</evidence>
<protein>
    <submittedName>
        <fullName evidence="10">Thiol:disulfide interchange protein</fullName>
    </submittedName>
</protein>
<comment type="caution">
    <text evidence="10">The sequence shown here is derived from an EMBL/GenBank/DDBJ whole genome shotgun (WGS) entry which is preliminary data.</text>
</comment>
<dbReference type="InterPro" id="IPR028250">
    <property type="entry name" value="DsbDN"/>
</dbReference>
<evidence type="ECO:0000256" key="2">
    <source>
        <dbReference type="ARBA" id="ARBA00022475"/>
    </source>
</evidence>
<dbReference type="PANTHER" id="PTHR32234:SF3">
    <property type="entry name" value="SUPPRESSION OF COPPER SENSITIVITY PROTEIN"/>
    <property type="match status" value="1"/>
</dbReference>
<keyword evidence="8" id="KW-0732">Signal</keyword>
<dbReference type="PROSITE" id="PS51352">
    <property type="entry name" value="THIOREDOXIN_2"/>
    <property type="match status" value="1"/>
</dbReference>
<dbReference type="InterPro" id="IPR013766">
    <property type="entry name" value="Thioredoxin_domain"/>
</dbReference>
<keyword evidence="3 7" id="KW-0812">Transmembrane</keyword>
<gene>
    <name evidence="10" type="ORF">FHS31_000499</name>
</gene>